<dbReference type="EMBL" id="CAKP01000096">
    <property type="protein sequence ID" value="CCJ33922.1"/>
    <property type="molecule type" value="Genomic_DNA"/>
</dbReference>
<keyword evidence="7 10" id="KW-0406">Ion transport</keyword>
<evidence type="ECO:0000256" key="7">
    <source>
        <dbReference type="ARBA" id="ARBA00023065"/>
    </source>
</evidence>
<dbReference type="eggNOG" id="COG1930">
    <property type="taxonomic scope" value="Bacteria"/>
</dbReference>
<dbReference type="Pfam" id="PF02553">
    <property type="entry name" value="CbiN"/>
    <property type="match status" value="1"/>
</dbReference>
<dbReference type="PANTHER" id="PTHR38662:SF1">
    <property type="entry name" value="COBALT TRANSPORT PROTEIN CBIN"/>
    <property type="match status" value="1"/>
</dbReference>
<dbReference type="PANTHER" id="PTHR38662">
    <property type="entry name" value="COBALT TRANSPORT PROTEIN CBIN"/>
    <property type="match status" value="1"/>
</dbReference>
<keyword evidence="6 10" id="KW-1133">Transmembrane helix</keyword>
<feature type="transmembrane region" description="Helical" evidence="10">
    <location>
        <begin position="64"/>
        <end position="82"/>
    </location>
</feature>
<keyword evidence="9 10" id="KW-0170">Cobalt</keyword>
<evidence type="ECO:0000313" key="11">
    <source>
        <dbReference type="EMBL" id="CCJ33922.1"/>
    </source>
</evidence>
<dbReference type="GO" id="GO:0015087">
    <property type="term" value="F:cobalt ion transmembrane transporter activity"/>
    <property type="evidence" value="ECO:0007669"/>
    <property type="project" value="UniProtKB-UniRule"/>
</dbReference>
<evidence type="ECO:0000256" key="6">
    <source>
        <dbReference type="ARBA" id="ARBA00022989"/>
    </source>
</evidence>
<comment type="caution">
    <text evidence="11">The sequence shown here is derived from an EMBL/GenBank/DDBJ whole genome shotgun (WGS) entry which is preliminary data.</text>
</comment>
<reference evidence="11 12" key="1">
    <citation type="journal article" date="2011" name="J. Bacteriol.">
        <title>Draft genome sequence of Caloramator australicus strain RC3T, a thermoanaerobe from the Great Artesian Basin of Australia.</title>
        <authorList>
            <person name="Ogg C.D."/>
            <person name="Patel B.K.C."/>
        </authorList>
    </citation>
    <scope>NUCLEOTIDE SEQUENCE [LARGE SCALE GENOMIC DNA]</scope>
    <source>
        <strain evidence="11 12">RC3</strain>
    </source>
</reference>
<keyword evidence="2 10" id="KW-0813">Transport</keyword>
<dbReference type="InterPro" id="IPR003705">
    <property type="entry name" value="CbiN"/>
</dbReference>
<dbReference type="AlphaFoldDB" id="I7J5Q1"/>
<evidence type="ECO:0000256" key="4">
    <source>
        <dbReference type="ARBA" id="ARBA00022573"/>
    </source>
</evidence>
<comment type="pathway">
    <text evidence="10">Cofactor biosynthesis; adenosylcobalamin biosynthesis.</text>
</comment>
<dbReference type="GO" id="GO:0005886">
    <property type="term" value="C:plasma membrane"/>
    <property type="evidence" value="ECO:0007669"/>
    <property type="project" value="UniProtKB-SubCell"/>
</dbReference>
<comment type="subunit">
    <text evidence="10">Forms an energy-coupling factor (ECF) transporter complex composed of an ATP-binding protein (A component, CbiO), a transmembrane protein (T component, CbiQ) and 2 possible substrate-capture proteins (S components, CbiM and CbiN) of unknown stoichimetry.</text>
</comment>
<keyword evidence="1 10" id="KW-0171">Cobalt transport</keyword>
<name>I7J5Q1_9CLOT</name>
<evidence type="ECO:0000256" key="5">
    <source>
        <dbReference type="ARBA" id="ARBA00022692"/>
    </source>
</evidence>
<evidence type="ECO:0000256" key="2">
    <source>
        <dbReference type="ARBA" id="ARBA00022448"/>
    </source>
</evidence>
<sequence length="99" mass="10875">MKRNWLLGLIACLIIITSLLIGSQRGDLGGADDKAQDVISEVAPDYKPYFNSIFEPPSGEIESLIFALQSAGGAFIIGYVLGRKKNDKRDNLVFKEQQS</sequence>
<comment type="function">
    <text evidence="10">Part of the energy-coupling factor (ECF) transporter complex CbiMNOQ involved in cobalt import.</text>
</comment>
<dbReference type="NCBIfam" id="NF002780">
    <property type="entry name" value="PRK02898.1"/>
    <property type="match status" value="1"/>
</dbReference>
<keyword evidence="4 10" id="KW-0169">Cobalamin biosynthesis</keyword>
<keyword evidence="3 10" id="KW-1003">Cell membrane</keyword>
<dbReference type="GO" id="GO:0009236">
    <property type="term" value="P:cobalamin biosynthetic process"/>
    <property type="evidence" value="ECO:0007669"/>
    <property type="project" value="UniProtKB-UniRule"/>
</dbReference>
<evidence type="ECO:0000256" key="10">
    <source>
        <dbReference type="HAMAP-Rule" id="MF_00330"/>
    </source>
</evidence>
<comment type="similarity">
    <text evidence="10">Belongs to the CbiN family.</text>
</comment>
<proteinExistence type="inferred from homology"/>
<protein>
    <recommendedName>
        <fullName evidence="10">Cobalt transport protein CbiN</fullName>
    </recommendedName>
    <alternativeName>
        <fullName evidence="10">Energy-coupling factor transporter probable substrate-capture protein CbiN</fullName>
        <shortName evidence="10">ECF transporter S component CbiN</shortName>
    </alternativeName>
</protein>
<dbReference type="HAMAP" id="MF_00330">
    <property type="entry name" value="CbiN"/>
    <property type="match status" value="1"/>
</dbReference>
<gene>
    <name evidence="10" type="primary">cbiN</name>
    <name evidence="11" type="ORF">CAAU_1838</name>
</gene>
<evidence type="ECO:0000256" key="3">
    <source>
        <dbReference type="ARBA" id="ARBA00022475"/>
    </source>
</evidence>
<dbReference type="UniPathway" id="UPA00148"/>
<evidence type="ECO:0000256" key="1">
    <source>
        <dbReference type="ARBA" id="ARBA00022426"/>
    </source>
</evidence>
<evidence type="ECO:0000256" key="8">
    <source>
        <dbReference type="ARBA" id="ARBA00023136"/>
    </source>
</evidence>
<keyword evidence="12" id="KW-1185">Reference proteome</keyword>
<dbReference type="STRING" id="857293.CAAU_1838"/>
<comment type="subcellular location">
    <subcellularLocation>
        <location evidence="10">Cell membrane</location>
        <topology evidence="10">Multi-pass membrane protein</topology>
    </subcellularLocation>
</comment>
<keyword evidence="5 10" id="KW-0812">Transmembrane</keyword>
<evidence type="ECO:0000313" key="12">
    <source>
        <dbReference type="Proteomes" id="UP000007652"/>
    </source>
</evidence>
<keyword evidence="8 10" id="KW-0472">Membrane</keyword>
<comment type="caution">
    <text evidence="10">Lacks conserved residue(s) required for the propagation of feature annotation.</text>
</comment>
<dbReference type="Proteomes" id="UP000007652">
    <property type="component" value="Unassembled WGS sequence"/>
</dbReference>
<dbReference type="RefSeq" id="WP_008909180.1">
    <property type="nucleotide sequence ID" value="NZ_CAKP01000096.1"/>
</dbReference>
<evidence type="ECO:0000256" key="9">
    <source>
        <dbReference type="ARBA" id="ARBA00023285"/>
    </source>
</evidence>
<accession>I7J5Q1</accession>
<organism evidence="11 12">
    <name type="scientific">Caloramator australicus RC3</name>
    <dbReference type="NCBI Taxonomy" id="857293"/>
    <lineage>
        <taxon>Bacteria</taxon>
        <taxon>Bacillati</taxon>
        <taxon>Bacillota</taxon>
        <taxon>Clostridia</taxon>
        <taxon>Eubacteriales</taxon>
        <taxon>Clostridiaceae</taxon>
        <taxon>Caloramator</taxon>
    </lineage>
</organism>